<dbReference type="GO" id="GO:0006629">
    <property type="term" value="P:lipid metabolic process"/>
    <property type="evidence" value="ECO:0007669"/>
    <property type="project" value="InterPro"/>
</dbReference>
<evidence type="ECO:0000259" key="1">
    <source>
        <dbReference type="Pfam" id="PF01764"/>
    </source>
</evidence>
<comment type="caution">
    <text evidence="2">The sequence shown here is derived from an EMBL/GenBank/DDBJ whole genome shotgun (WGS) entry which is preliminary data.</text>
</comment>
<dbReference type="CDD" id="cd00519">
    <property type="entry name" value="Lipase_3"/>
    <property type="match status" value="1"/>
</dbReference>
<dbReference type="InterPro" id="IPR051218">
    <property type="entry name" value="Sec_MonoDiacylglyc_Lipase"/>
</dbReference>
<dbReference type="Pfam" id="PF01764">
    <property type="entry name" value="Lipase_3"/>
    <property type="match status" value="1"/>
</dbReference>
<dbReference type="PANTHER" id="PTHR45856:SF24">
    <property type="entry name" value="FUNGAL LIPASE-LIKE DOMAIN-CONTAINING PROTEIN"/>
    <property type="match status" value="1"/>
</dbReference>
<dbReference type="EMBL" id="JAAHFQ010000520">
    <property type="protein sequence ID" value="NER30282.1"/>
    <property type="molecule type" value="Genomic_DNA"/>
</dbReference>
<proteinExistence type="predicted"/>
<sequence>MLLSFAEIDHELAILLVNASIQAYNAFDKEQPTECNSEQVKTPDGYDFVEYWTGVDAILNEDKTVECYGVVFRSSQSPYTYIFAFRGTDSTEDLLDDFGFNYATFSPCINQDVVPNDVKVESGFYCIYSDSDGNTESMQKQLFALIDKYQASEQPINQLYVTGHSLGAAISTLFSLDIALSRPDINSTTYNYASPRVGNQAFVDFYEQQKLQQNPETRTIRIQNVYDKVPCVPLKDQGYQHLSYAYLVSFYRDNLTGKFDIVDNHSVHSYQTVLKCAFKNESGYFEGIFDNNQGEKMQSVQPDQSKVCTYW</sequence>
<evidence type="ECO:0000313" key="2">
    <source>
        <dbReference type="EMBL" id="NER30282.1"/>
    </source>
</evidence>
<name>A0A6B3NI95_9CYAN</name>
<dbReference type="InterPro" id="IPR002921">
    <property type="entry name" value="Fungal_lipase-type"/>
</dbReference>
<dbReference type="Gene3D" id="3.40.50.1820">
    <property type="entry name" value="alpha/beta hydrolase"/>
    <property type="match status" value="1"/>
</dbReference>
<dbReference type="SUPFAM" id="SSF53474">
    <property type="entry name" value="alpha/beta-Hydrolases"/>
    <property type="match status" value="1"/>
</dbReference>
<dbReference type="AlphaFoldDB" id="A0A6B3NI95"/>
<organism evidence="2">
    <name type="scientific">Symploca sp. SIO1C4</name>
    <dbReference type="NCBI Taxonomy" id="2607765"/>
    <lineage>
        <taxon>Bacteria</taxon>
        <taxon>Bacillati</taxon>
        <taxon>Cyanobacteriota</taxon>
        <taxon>Cyanophyceae</taxon>
        <taxon>Coleofasciculales</taxon>
        <taxon>Coleofasciculaceae</taxon>
        <taxon>Symploca</taxon>
    </lineage>
</organism>
<reference evidence="2" key="1">
    <citation type="submission" date="2019-11" db="EMBL/GenBank/DDBJ databases">
        <title>Genomic insights into an expanded diversity of filamentous marine cyanobacteria reveals the extraordinary biosynthetic potential of Moorea and Okeania.</title>
        <authorList>
            <person name="Ferreira Leao T."/>
            <person name="Wang M."/>
            <person name="Moss N."/>
            <person name="Da Silva R."/>
            <person name="Sanders J."/>
            <person name="Nurk S."/>
            <person name="Gurevich A."/>
            <person name="Humphrey G."/>
            <person name="Reher R."/>
            <person name="Zhu Q."/>
            <person name="Belda-Ferre P."/>
            <person name="Glukhov E."/>
            <person name="Rex R."/>
            <person name="Dorrestein P.C."/>
            <person name="Knight R."/>
            <person name="Pevzner P."/>
            <person name="Gerwick W.H."/>
            <person name="Gerwick L."/>
        </authorList>
    </citation>
    <scope>NUCLEOTIDE SEQUENCE</scope>
    <source>
        <strain evidence="2">SIO1C4</strain>
    </source>
</reference>
<feature type="domain" description="Fungal lipase-type" evidence="1">
    <location>
        <begin position="83"/>
        <end position="235"/>
    </location>
</feature>
<dbReference type="InterPro" id="IPR029058">
    <property type="entry name" value="AB_hydrolase_fold"/>
</dbReference>
<protein>
    <submittedName>
        <fullName evidence="2">Lipase family protein</fullName>
    </submittedName>
</protein>
<gene>
    <name evidence="2" type="ORF">F6J89_22320</name>
</gene>
<dbReference type="PANTHER" id="PTHR45856">
    <property type="entry name" value="ALPHA/BETA-HYDROLASES SUPERFAMILY PROTEIN"/>
    <property type="match status" value="1"/>
</dbReference>
<accession>A0A6B3NI95</accession>